<feature type="region of interest" description="Disordered" evidence="1">
    <location>
        <begin position="178"/>
        <end position="222"/>
    </location>
</feature>
<evidence type="ECO:0000256" key="3">
    <source>
        <dbReference type="SAM" id="SignalP"/>
    </source>
</evidence>
<dbReference type="InterPro" id="IPR024983">
    <property type="entry name" value="CHAT_dom"/>
</dbReference>
<evidence type="ECO:0000256" key="1">
    <source>
        <dbReference type="SAM" id="MobiDB-lite"/>
    </source>
</evidence>
<dbReference type="EMBL" id="RPDH01000001">
    <property type="protein sequence ID" value="RPE12707.1"/>
    <property type="molecule type" value="Genomic_DNA"/>
</dbReference>
<gene>
    <name evidence="5" type="ORF">EGT74_03945</name>
</gene>
<dbReference type="SMART" id="SM00028">
    <property type="entry name" value="TPR"/>
    <property type="match status" value="4"/>
</dbReference>
<proteinExistence type="predicted"/>
<keyword evidence="2" id="KW-1133">Transmembrane helix</keyword>
<dbReference type="AlphaFoldDB" id="A0A3N4Q9J7"/>
<feature type="chain" id="PRO_5018282637" evidence="3">
    <location>
        <begin position="20"/>
        <end position="1110"/>
    </location>
</feature>
<protein>
    <submittedName>
        <fullName evidence="5">CHAT domain-containing protein</fullName>
    </submittedName>
</protein>
<comment type="caution">
    <text evidence="5">The sequence shown here is derived from an EMBL/GenBank/DDBJ whole genome shotgun (WGS) entry which is preliminary data.</text>
</comment>
<keyword evidence="2" id="KW-0472">Membrane</keyword>
<feature type="transmembrane region" description="Helical" evidence="2">
    <location>
        <begin position="1079"/>
        <end position="1098"/>
    </location>
</feature>
<feature type="signal peptide" evidence="3">
    <location>
        <begin position="1"/>
        <end position="19"/>
    </location>
</feature>
<keyword evidence="6" id="KW-1185">Reference proteome</keyword>
<evidence type="ECO:0000259" key="4">
    <source>
        <dbReference type="Pfam" id="PF12770"/>
    </source>
</evidence>
<keyword evidence="2" id="KW-0812">Transmembrane</keyword>
<reference evidence="5 6" key="1">
    <citation type="submission" date="2018-11" db="EMBL/GenBank/DDBJ databases">
        <title>Chitinophaga lutea sp.nov., isolate from arsenic contaminated soil.</title>
        <authorList>
            <person name="Zong Y."/>
        </authorList>
    </citation>
    <scope>NUCLEOTIDE SEQUENCE [LARGE SCALE GENOMIC DNA]</scope>
    <source>
        <strain evidence="5 6">ZY74</strain>
    </source>
</reference>
<evidence type="ECO:0000256" key="2">
    <source>
        <dbReference type="SAM" id="Phobius"/>
    </source>
</evidence>
<name>A0A3N4Q9J7_9BACT</name>
<dbReference type="InterPro" id="IPR011990">
    <property type="entry name" value="TPR-like_helical_dom_sf"/>
</dbReference>
<feature type="compositionally biased region" description="Polar residues" evidence="1">
    <location>
        <begin position="193"/>
        <end position="207"/>
    </location>
</feature>
<evidence type="ECO:0000313" key="6">
    <source>
        <dbReference type="Proteomes" id="UP000278351"/>
    </source>
</evidence>
<sequence length="1110" mass="122903">MIRVCLFWLLCNAATLNTAAGAAFYSIPADGIHSISSNIIAFPSDRKEAAPGEAGTGGGGHLADDIHPISSSIIPFPSDRIVATPSEAGTGCNGIPAEDINSVSFNIALFSSNRKEALPGGAVTRCNGVPAEDLNSISSNIIAFPSDRIVATPGEAGASCNGIPVEDVHSVSSNIIAFPSDRKEATPGEAGTGDNSIPTDDSNSFSFNPAPEISTGETSAARYRIPASVPAQDSSDEHKTSAGKEALPASLTARLATLRSNNNLEEWIFVYLDYITEQPVQRLKLLMDLPAKAWRQPANADERTAWLDMLTYQGYYQMYAGNILPSIAAYENAYRFYYAAPNPETDVLEYILKPLGNNYTRLGDYERATFIQTKGLDMARQHKDAKQVAGMCNNLAVSCVMQEQYAKALEYGREGLRHAPEGSGIAGLLHATIADVYLKSNRPDSAALNAATCIWLLNKSAALKEENAAYWLASAHEMAGDIALAQLRLREAQQSFNAALQRLDKYYPGARKRERARLLGKCGRVALLRQQPAPQYGEAIRLLVPVNSNGWPADSVLYGEYTLADALEGRADALVQAGRLEDALAGYQLIFRVEQLLRREFFSRATRLLHQRQFHDLAEKAMHTAFILWERTGDQTHAATMLQIMEKSKAQVLLEEQLLNQQISRLQMNDSLLGKQRQLQQAIAYYDREAALSGQKNAARNALAYELSQVQLQIKKKYPDYFEPVTTDWHIRDLPAGLTVKHFFTGKHHIYIMDLDAGGIKTIRRLANAQQLQASVQHFVSTYFHNGPQAMQNNPRQFYDDAHRIYRWLWNDTAIAGKYLLIPDGWLGYLPFDALPTNAAYQQDVGRWPFLLKRASTGLAYSLETWFRQQQQHDNAPRRMTGFFMSGDGLPAVDKEYDLLRGQVKGKYFRNGEATLAAFREQLAQASLLHLSTHAYLQGEQQLPAIQLADGPFFLFELYTRKFRPGLIMLSACRTGQGMMAEGEGIISLAREFAASGASGIVAGLWNVHDAAGAQLTGDFYNALLRQQDPMTALHTAKTAWVDNSQLSRQLKLPYYWAALTYVGHHHAFVIEKNGKRNGGWWLAGGLLISISVFIVLFRKRKHRRGTNPV</sequence>
<keyword evidence="3" id="KW-0732">Signal</keyword>
<dbReference type="SUPFAM" id="SSF48452">
    <property type="entry name" value="TPR-like"/>
    <property type="match status" value="1"/>
</dbReference>
<organism evidence="5 6">
    <name type="scientific">Chitinophaga lutea</name>
    <dbReference type="NCBI Taxonomy" id="2488634"/>
    <lineage>
        <taxon>Bacteria</taxon>
        <taxon>Pseudomonadati</taxon>
        <taxon>Bacteroidota</taxon>
        <taxon>Chitinophagia</taxon>
        <taxon>Chitinophagales</taxon>
        <taxon>Chitinophagaceae</taxon>
        <taxon>Chitinophaga</taxon>
    </lineage>
</organism>
<dbReference type="Proteomes" id="UP000278351">
    <property type="component" value="Unassembled WGS sequence"/>
</dbReference>
<evidence type="ECO:0000313" key="5">
    <source>
        <dbReference type="EMBL" id="RPE12707.1"/>
    </source>
</evidence>
<dbReference type="Pfam" id="PF12770">
    <property type="entry name" value="CHAT"/>
    <property type="match status" value="1"/>
</dbReference>
<dbReference type="InterPro" id="IPR019734">
    <property type="entry name" value="TPR_rpt"/>
</dbReference>
<dbReference type="Gene3D" id="1.25.40.10">
    <property type="entry name" value="Tetratricopeptide repeat domain"/>
    <property type="match status" value="1"/>
</dbReference>
<accession>A0A3N4Q9J7</accession>
<feature type="domain" description="CHAT" evidence="4">
    <location>
        <begin position="803"/>
        <end position="1064"/>
    </location>
</feature>